<dbReference type="Pfam" id="PF25090">
    <property type="entry name" value="DUF7805"/>
    <property type="match status" value="1"/>
</dbReference>
<feature type="domain" description="CUB" evidence="9">
    <location>
        <begin position="1483"/>
        <end position="1614"/>
    </location>
</feature>
<keyword evidence="2 6" id="KW-1015">Disulfide bond</keyword>
<dbReference type="InterPro" id="IPR023415">
    <property type="entry name" value="LDLR_class-A_CS"/>
</dbReference>
<dbReference type="SUPFAM" id="SSF50978">
    <property type="entry name" value="WD40 repeat-like"/>
    <property type="match status" value="1"/>
</dbReference>
<keyword evidence="3" id="KW-0539">Nucleus</keyword>
<dbReference type="Gene3D" id="2.130.10.10">
    <property type="entry name" value="YVTN repeat-like/Quinoprotein amine dehydrogenase"/>
    <property type="match status" value="3"/>
</dbReference>
<evidence type="ECO:0000313" key="11">
    <source>
        <dbReference type="Proteomes" id="UP000242457"/>
    </source>
</evidence>
<dbReference type="InterPro" id="IPR002172">
    <property type="entry name" value="LDrepeatLR_classA_rpt"/>
</dbReference>
<feature type="disulfide bond" evidence="6">
    <location>
        <begin position="1299"/>
        <end position="1317"/>
    </location>
</feature>
<evidence type="ECO:0000259" key="9">
    <source>
        <dbReference type="PROSITE" id="PS01180"/>
    </source>
</evidence>
<proteinExistence type="inferred from homology"/>
<dbReference type="InterPro" id="IPR000859">
    <property type="entry name" value="CUB_dom"/>
</dbReference>
<comment type="similarity">
    <text evidence="4">Belongs to the RSE1 family.</text>
</comment>
<comment type="caution">
    <text evidence="6">Lacks conserved residue(s) required for the propagation of feature annotation.</text>
</comment>
<evidence type="ECO:0000256" key="7">
    <source>
        <dbReference type="SAM" id="MobiDB-lite"/>
    </source>
</evidence>
<reference evidence="10 11" key="1">
    <citation type="submission" date="2014-07" db="EMBL/GenBank/DDBJ databases">
        <title>Genomic and transcriptomic analysis on Apis cerana provide comprehensive insights into honey bee biology.</title>
        <authorList>
            <person name="Diao Q."/>
            <person name="Sun L."/>
            <person name="Zheng H."/>
            <person name="Zheng H."/>
            <person name="Xu S."/>
            <person name="Wang S."/>
            <person name="Zeng Z."/>
            <person name="Hu F."/>
            <person name="Su S."/>
            <person name="Wu J."/>
        </authorList>
    </citation>
    <scope>NUCLEOTIDE SEQUENCE [LARGE SCALE GENOMIC DNA]</scope>
    <source>
        <tissue evidence="10">Pupae without intestine</tissue>
    </source>
</reference>
<dbReference type="InterPro" id="IPR004871">
    <property type="entry name" value="RSE1/DDB1/CPSF1_C"/>
</dbReference>
<dbReference type="Gene3D" id="4.10.400.10">
    <property type="entry name" value="Low-density Lipoprotein Receptor"/>
    <property type="match status" value="2"/>
</dbReference>
<accession>A0A2A3ELJ0</accession>
<feature type="disulfide bond" evidence="6">
    <location>
        <begin position="1292"/>
        <end position="1304"/>
    </location>
</feature>
<dbReference type="CDD" id="cd00041">
    <property type="entry name" value="CUB"/>
    <property type="match status" value="1"/>
</dbReference>
<protein>
    <recommendedName>
        <fullName evidence="5">Splicing factor 3B subunit 3</fullName>
    </recommendedName>
</protein>
<dbReference type="PROSITE" id="PS01209">
    <property type="entry name" value="LDLRA_1"/>
    <property type="match status" value="1"/>
</dbReference>
<dbReference type="Gene3D" id="2.60.120.290">
    <property type="entry name" value="Spermadhesin, CUB domain"/>
    <property type="match status" value="2"/>
</dbReference>
<evidence type="ECO:0000256" key="6">
    <source>
        <dbReference type="PROSITE-ProRule" id="PRU00124"/>
    </source>
</evidence>
<name>A0A2A3ELJ0_APICC</name>
<dbReference type="GO" id="GO:0005634">
    <property type="term" value="C:nucleus"/>
    <property type="evidence" value="ECO:0007669"/>
    <property type="project" value="UniProtKB-SubCell"/>
</dbReference>
<dbReference type="FunFam" id="2.130.10.10:FF:000041">
    <property type="entry name" value="Splicing factor 3b subunit 3"/>
    <property type="match status" value="1"/>
</dbReference>
<dbReference type="Pfam" id="PF00057">
    <property type="entry name" value="Ldl_recept_a"/>
    <property type="match status" value="1"/>
</dbReference>
<comment type="subcellular location">
    <subcellularLocation>
        <location evidence="1">Nucleus</location>
    </subcellularLocation>
</comment>
<dbReference type="SUPFAM" id="SSF49854">
    <property type="entry name" value="Spermadhesin, CUB domain"/>
    <property type="match status" value="3"/>
</dbReference>
<keyword evidence="8" id="KW-0812">Transmembrane</keyword>
<feature type="compositionally biased region" description="Basic residues" evidence="7">
    <location>
        <begin position="2195"/>
        <end position="2207"/>
    </location>
</feature>
<keyword evidence="8" id="KW-1133">Transmembrane helix</keyword>
<dbReference type="SMART" id="SM00192">
    <property type="entry name" value="LDLa"/>
    <property type="match status" value="2"/>
</dbReference>
<dbReference type="CDD" id="cd00112">
    <property type="entry name" value="LDLa"/>
    <property type="match status" value="1"/>
</dbReference>
<dbReference type="Pfam" id="PF10433">
    <property type="entry name" value="Beta-prop_RSE1_1st"/>
    <property type="match status" value="1"/>
</dbReference>
<dbReference type="Proteomes" id="UP000242457">
    <property type="component" value="Unassembled WGS sequence"/>
</dbReference>
<dbReference type="InterPro" id="IPR050358">
    <property type="entry name" value="RSE1/DDB1/CFT1"/>
</dbReference>
<feature type="disulfide bond" evidence="6">
    <location>
        <begin position="2133"/>
        <end position="2148"/>
    </location>
</feature>
<keyword evidence="8" id="KW-0472">Membrane</keyword>
<keyword evidence="11" id="KW-1185">Reference proteome</keyword>
<evidence type="ECO:0000256" key="4">
    <source>
        <dbReference type="ARBA" id="ARBA00038266"/>
    </source>
</evidence>
<dbReference type="FunFam" id="1.10.150.910:FF:000002">
    <property type="entry name" value="Splicing factor 3B subunit 3"/>
    <property type="match status" value="1"/>
</dbReference>
<dbReference type="InterPro" id="IPR036055">
    <property type="entry name" value="LDL_receptor-like_sf"/>
</dbReference>
<gene>
    <name evidence="10" type="ORF">APICC_06122</name>
</gene>
<dbReference type="InterPro" id="IPR015943">
    <property type="entry name" value="WD40/YVTN_repeat-like_dom_sf"/>
</dbReference>
<dbReference type="STRING" id="94128.A0A2A3ELJ0"/>
<dbReference type="EMBL" id="KZ288215">
    <property type="protein sequence ID" value="PBC32588.1"/>
    <property type="molecule type" value="Genomic_DNA"/>
</dbReference>
<evidence type="ECO:0000256" key="2">
    <source>
        <dbReference type="ARBA" id="ARBA00023157"/>
    </source>
</evidence>
<dbReference type="FunFam" id="2.130.10.10:FF:000027">
    <property type="entry name" value="Splicing factor 3B subunit 3"/>
    <property type="match status" value="1"/>
</dbReference>
<evidence type="ECO:0000256" key="5">
    <source>
        <dbReference type="ARBA" id="ARBA00040929"/>
    </source>
</evidence>
<dbReference type="InterPro" id="IPR036322">
    <property type="entry name" value="WD40_repeat_dom_sf"/>
</dbReference>
<dbReference type="Gene3D" id="1.10.150.910">
    <property type="match status" value="1"/>
</dbReference>
<feature type="transmembrane region" description="Helical" evidence="8">
    <location>
        <begin position="2162"/>
        <end position="2184"/>
    </location>
</feature>
<dbReference type="OrthoDB" id="436637at2759"/>
<sequence length="2219" mass="246365">MYLYNLTLQRATGITHAVHGNFSGSKMQEILVSRGKSLELLRPDPNTGKVHTLLTVEVFGIIRSLMAFRLTGGTKDYIVVGSDSGRIVILEYIPAKNVFEKVHQETFGKSGCRRIVPGQYLAIDPKGRAVMIGAIEKQKLVYILNRDPEARLTISSPLEAHKSNTLVYHTVGVDVGFENPMFACLEIDYEEADSDPTGDAAVKTQQTLTLYELDLGLNHVVRKYSEPLEEHANFLVSVPGGNDGPSGVLICSENYLTYKNLGDQHDIRCPIPRRRNDLDDPERGMIFVCSATHKTKSMFFFLAQTEQGDIFKITLETDEDMVTEIKLKYFDTVPVAASMCVLKTGFLFVASEFGNHYLYQIAHLGDDDDEPEFSSAMPLEEGDTFFFAPRPLRNLVLVDEMDSLSPIMACQVADLANEDTPQLYITCGRGPRSTLRVLRHGLEVSEMAVSELPGNPNAVWTVKRRVDENEEVDFVNDTNKSGGLIHSYQTPVLSFRLPAWYWLNFRTQKMTERVSFVILIAEEYDAYIIVSFVNATLVLSIGETVEEVTDSGFLGTTPTLSCSALGEDALVQVYPDGIRHIRADKRVNEWKAPGKKTIVKCAVNQRQVVIALTGGELVYFEMDPTGQLNEYTERKKMPSEVMCMALGNVAIGEQRSWFLAVGLQDNTVRIISLDPSDCLAPRSMQALPAAAESLCIVEMGAKDANNSEELSLQQSSLYLNIGLQNGVLLRTVLDPISGDLADTRTRYLGSRAVKLFRIKMQGNQAVLAMSSRSWLSYYYQNRFHLTPLSYESLEFASGFSSEQCPEGIVAISTNTLRILALEKLGAVFNQISFPLEYTPRKFAIHSDSAHLIIIETEHNAYTEETKQQRRLQMAEEMQEAAGAEEAVVARELAEAFLSEEPNEAVFGAPRAGPGLWASLIRIIAPSTGQTFEVHRLEQNLAALCLSLVKFANQGDQLFLIVGIAKEFQLNPRVSSGGFLYTYKVNSECTNLELVHKTTLDEVPLAICPYQGRVLVGVGRMLRLYDMGKKKLLRKCENKHIPNAVVSINAIGQRIYVSDVQESVYAVRYKRQENQLIVFADDTHPRWITTTCVLDYDTVATADKFGNIAVIRLASGINDDVDEDPTGNKALWDRGLLNGASQKADTVACFHVGETVMSLQKATLIPGGSESLVYTTLSGTVGVLVPFTSHEDHDFFQHLEMHMRSEHPPLCGRDHLSFRSYYYPIKNVIDGDLCEQFNSIEPAKQKSISSDLERTASEEIADAGGGYKRFRITALVLYIFLFGWTDRVAAGDCGLAELTCRDGHCVPIDAYCNGRDDCGDNSDEPAMCTPCNRTYHGHEGRTYKLDLPRPAEERLPFLCHLTFTAAGQGYGELVQLLWDAFSVGRIDPNTDSFITNCPEGSLQLAELGRHFTGGSWCGVGEGKASYYSETSTVTASIRLFHAPSTVPFEFRLRYRFVSRNEAVARLGKPELPIERGSPVPGTYCSRNFYECHLKQCRLQSPNYPGEYPRNASCLITIRQKEVPTCKHAMISVRSTPTGPVGITTANNTLSVWQDCPLEKDHLIFRDGVRPEDAILLVYCGGPLPRITARGPTMQVEFRSSPIAIPLGASALRLELEIQVIYVDSDGLDYAKGPQGCHFFVNGTNKRSGILRAPLHALPPNSSCTWNIKGSVGDRVWIYFSSYSQRDLTGSVENNASSQSDVSCAIKLIFWDGTSTTGLPMATLCDDTPKLCAHAALRNVTRSTRPCTQDESYITVAPSLTLRMETLLGTALHTINFNAQYEFISTIQVGEPWGDGVCSRVWRKVRSGDVISPRDVRLFGRGGSSKLDCRYRIEAGADERVRLTLHNVSLGESTTCTSEPDPHTGRPRCVQEMGSREARLVLYEAPWRDVKLPRACLCDNTSHLPLTHISSSRALEITFLIDQQAPHEDFETLFFYASFELVRSPECPRKQRVRGEGGELRFVTPPLSRPDIYCDGLPWLVEARENRSLFVLTWGWFLPLEPSPVSEMSEQTKCPTTNRILLYSGWPPKLLKVVCPAEPGAREFTVHVFSEEWLGGTGEGKWPGPPRPPAFLLDFVARESGQAAASWLEISKSRAALRRQLRLPERGIENETSTHGDCPHKCPELSACIAASLWCDGRPHCPSGHDEANCGNGAKLLGLLPSEMWLVLAGVAGIIAAFACFFIILISRSRARTKRLHYKGTKKSNRPRRAPTEETLLGAAS</sequence>
<dbReference type="GO" id="GO:0003676">
    <property type="term" value="F:nucleic acid binding"/>
    <property type="evidence" value="ECO:0007669"/>
    <property type="project" value="InterPro"/>
</dbReference>
<dbReference type="InterPro" id="IPR058543">
    <property type="entry name" value="Beta-prop_RSE1/DDB1/CPSF1_2nd"/>
</dbReference>
<feature type="region of interest" description="Disordered" evidence="7">
    <location>
        <begin position="2195"/>
        <end position="2219"/>
    </location>
</feature>
<evidence type="ECO:0000313" key="10">
    <source>
        <dbReference type="EMBL" id="PBC32588.1"/>
    </source>
</evidence>
<dbReference type="PROSITE" id="PS01180">
    <property type="entry name" value="CUB"/>
    <property type="match status" value="1"/>
</dbReference>
<organism evidence="10 11">
    <name type="scientific">Apis cerana cerana</name>
    <name type="common">Oriental honeybee</name>
    <dbReference type="NCBI Taxonomy" id="94128"/>
    <lineage>
        <taxon>Eukaryota</taxon>
        <taxon>Metazoa</taxon>
        <taxon>Ecdysozoa</taxon>
        <taxon>Arthropoda</taxon>
        <taxon>Hexapoda</taxon>
        <taxon>Insecta</taxon>
        <taxon>Pterygota</taxon>
        <taxon>Neoptera</taxon>
        <taxon>Endopterygota</taxon>
        <taxon>Hymenoptera</taxon>
        <taxon>Apocrita</taxon>
        <taxon>Aculeata</taxon>
        <taxon>Apoidea</taxon>
        <taxon>Anthophila</taxon>
        <taxon>Apidae</taxon>
        <taxon>Apis</taxon>
    </lineage>
</organism>
<dbReference type="PANTHER" id="PTHR10644">
    <property type="entry name" value="DNA REPAIR/RNA PROCESSING CPSF FAMILY"/>
    <property type="match status" value="1"/>
</dbReference>
<evidence type="ECO:0000256" key="3">
    <source>
        <dbReference type="ARBA" id="ARBA00023242"/>
    </source>
</evidence>
<dbReference type="InterPro" id="IPR018846">
    <property type="entry name" value="Beta-prop_RSE1/DDB1/CPSF1_1st"/>
</dbReference>
<dbReference type="InterPro" id="IPR056707">
    <property type="entry name" value="DUF7805"/>
</dbReference>
<dbReference type="Pfam" id="PF03178">
    <property type="entry name" value="CPSF_A"/>
    <property type="match status" value="1"/>
</dbReference>
<dbReference type="Pfam" id="PF23726">
    <property type="entry name" value="Beta-prop_RSE1_2nd"/>
    <property type="match status" value="1"/>
</dbReference>
<dbReference type="InterPro" id="IPR035914">
    <property type="entry name" value="Sperma_CUB_dom_sf"/>
</dbReference>
<dbReference type="PRINTS" id="PR00261">
    <property type="entry name" value="LDLRECEPTOR"/>
</dbReference>
<evidence type="ECO:0000256" key="8">
    <source>
        <dbReference type="SAM" id="Phobius"/>
    </source>
</evidence>
<dbReference type="SUPFAM" id="SSF57424">
    <property type="entry name" value="LDL receptor-like module"/>
    <property type="match status" value="2"/>
</dbReference>
<dbReference type="PROSITE" id="PS50068">
    <property type="entry name" value="LDLRA_2"/>
    <property type="match status" value="2"/>
</dbReference>
<evidence type="ECO:0000256" key="1">
    <source>
        <dbReference type="ARBA" id="ARBA00004123"/>
    </source>
</evidence>